<keyword evidence="3" id="KW-1185">Reference proteome</keyword>
<gene>
    <name evidence="2" type="ORF">GCM10010446_64830</name>
</gene>
<organism evidence="2 3">
    <name type="scientific">Streptomyces enissocaesilis</name>
    <dbReference type="NCBI Taxonomy" id="332589"/>
    <lineage>
        <taxon>Bacteria</taxon>
        <taxon>Bacillati</taxon>
        <taxon>Actinomycetota</taxon>
        <taxon>Actinomycetes</taxon>
        <taxon>Kitasatosporales</taxon>
        <taxon>Streptomycetaceae</taxon>
        <taxon>Streptomyces</taxon>
        <taxon>Streptomyces rochei group</taxon>
    </lineage>
</organism>
<sequence length="101" mass="10654">MAPPVPMLSSRADRSSGSEVEYSEGMRRSLPCRVAWVPRTGGPSGGGKVHPPVRTVRVVFCAPVRCAPGASSGLAFVILAPTLRALGRMRGKRVAALSHME</sequence>
<name>A0ABP6K4G4_9ACTN</name>
<comment type="caution">
    <text evidence="2">The sequence shown here is derived from an EMBL/GenBank/DDBJ whole genome shotgun (WGS) entry which is preliminary data.</text>
</comment>
<dbReference type="Proteomes" id="UP001500403">
    <property type="component" value="Unassembled WGS sequence"/>
</dbReference>
<evidence type="ECO:0000256" key="1">
    <source>
        <dbReference type="SAM" id="MobiDB-lite"/>
    </source>
</evidence>
<evidence type="ECO:0000313" key="2">
    <source>
        <dbReference type="EMBL" id="GAA2971073.1"/>
    </source>
</evidence>
<dbReference type="EMBL" id="BAAAUD010000101">
    <property type="protein sequence ID" value="GAA2971073.1"/>
    <property type="molecule type" value="Genomic_DNA"/>
</dbReference>
<reference evidence="3" key="1">
    <citation type="journal article" date="2019" name="Int. J. Syst. Evol. Microbiol.">
        <title>The Global Catalogue of Microorganisms (GCM) 10K type strain sequencing project: providing services to taxonomists for standard genome sequencing and annotation.</title>
        <authorList>
            <consortium name="The Broad Institute Genomics Platform"/>
            <consortium name="The Broad Institute Genome Sequencing Center for Infectious Disease"/>
            <person name="Wu L."/>
            <person name="Ma J."/>
        </authorList>
    </citation>
    <scope>NUCLEOTIDE SEQUENCE [LARGE SCALE GENOMIC DNA]</scope>
    <source>
        <strain evidence="3">JCM 9088</strain>
    </source>
</reference>
<accession>A0ABP6K4G4</accession>
<protein>
    <submittedName>
        <fullName evidence="2">Uncharacterized protein</fullName>
    </submittedName>
</protein>
<feature type="region of interest" description="Disordered" evidence="1">
    <location>
        <begin position="1"/>
        <end position="24"/>
    </location>
</feature>
<evidence type="ECO:0000313" key="3">
    <source>
        <dbReference type="Proteomes" id="UP001500403"/>
    </source>
</evidence>
<proteinExistence type="predicted"/>